<keyword evidence="2" id="KW-0732">Signal</keyword>
<evidence type="ECO:0000256" key="2">
    <source>
        <dbReference type="SAM" id="SignalP"/>
    </source>
</evidence>
<dbReference type="Proteomes" id="UP000460272">
    <property type="component" value="Unassembled WGS sequence"/>
</dbReference>
<evidence type="ECO:0000256" key="1">
    <source>
        <dbReference type="SAM" id="MobiDB-lite"/>
    </source>
</evidence>
<organism evidence="3 4">
    <name type="scientific">Trebonia kvetii</name>
    <dbReference type="NCBI Taxonomy" id="2480626"/>
    <lineage>
        <taxon>Bacteria</taxon>
        <taxon>Bacillati</taxon>
        <taxon>Actinomycetota</taxon>
        <taxon>Actinomycetes</taxon>
        <taxon>Streptosporangiales</taxon>
        <taxon>Treboniaceae</taxon>
        <taxon>Trebonia</taxon>
    </lineage>
</organism>
<dbReference type="OrthoDB" id="4538973at2"/>
<evidence type="ECO:0000313" key="4">
    <source>
        <dbReference type="Proteomes" id="UP000460272"/>
    </source>
</evidence>
<dbReference type="AlphaFoldDB" id="A0A6P2C627"/>
<gene>
    <name evidence="3" type="ORF">EAS64_13560</name>
</gene>
<feature type="signal peptide" evidence="2">
    <location>
        <begin position="1"/>
        <end position="24"/>
    </location>
</feature>
<dbReference type="EMBL" id="RPFW01000002">
    <property type="protein sequence ID" value="TVZ05551.1"/>
    <property type="molecule type" value="Genomic_DNA"/>
</dbReference>
<feature type="chain" id="PRO_5027049963" evidence="2">
    <location>
        <begin position="25"/>
        <end position="225"/>
    </location>
</feature>
<comment type="caution">
    <text evidence="3">The sequence shown here is derived from an EMBL/GenBank/DDBJ whole genome shotgun (WGS) entry which is preliminary data.</text>
</comment>
<sequence length="225" mass="22335">MSNKKAALAAASASAAASPTTSTAATASVSAAQSPAAGASTTTALSPSASPSPTASRGFVVPPHANYVGKVQGNLGSVAIVVHDTFAIAYFCNGSTQEAWLKGTPHDGKLSMTGKNHATLTANYALGHARGTVVVDGIAHVFSIIAVHRPSGLFQSIAVVRGATVKAGWIVLADGTQVGSLEPDSTSADPAAQTAPKLDLSTLTAQDGSTTLHATPIDAETGSGF</sequence>
<reference evidence="3 4" key="1">
    <citation type="submission" date="2018-11" db="EMBL/GenBank/DDBJ databases">
        <title>Trebonia kvetii gen.nov., sp.nov., a novel acidophilic actinobacterium, and proposal of the new actinobacterial family Treboniaceae fam. nov.</title>
        <authorList>
            <person name="Rapoport D."/>
            <person name="Sagova-Mareckova M."/>
            <person name="Sedlacek I."/>
            <person name="Provaznik J."/>
            <person name="Kralova S."/>
            <person name="Pavlinic D."/>
            <person name="Benes V."/>
            <person name="Kopecky J."/>
        </authorList>
    </citation>
    <scope>NUCLEOTIDE SEQUENCE [LARGE SCALE GENOMIC DNA]</scope>
    <source>
        <strain evidence="3 4">15Tr583</strain>
    </source>
</reference>
<dbReference type="RefSeq" id="WP_145853252.1">
    <property type="nucleotide sequence ID" value="NZ_RPFW01000002.1"/>
</dbReference>
<feature type="region of interest" description="Disordered" evidence="1">
    <location>
        <begin position="12"/>
        <end position="31"/>
    </location>
</feature>
<name>A0A6P2C627_9ACTN</name>
<evidence type="ECO:0000313" key="3">
    <source>
        <dbReference type="EMBL" id="TVZ05551.1"/>
    </source>
</evidence>
<accession>A0A6P2C627</accession>
<proteinExistence type="predicted"/>
<keyword evidence="4" id="KW-1185">Reference proteome</keyword>
<protein>
    <submittedName>
        <fullName evidence="3">Uncharacterized protein</fullName>
    </submittedName>
</protein>